<evidence type="ECO:0000313" key="4">
    <source>
        <dbReference type="EMBL" id="BDW84639.1"/>
    </source>
</evidence>
<dbReference type="Pfam" id="PF01965">
    <property type="entry name" value="DJ-1_PfpI"/>
    <property type="match status" value="1"/>
</dbReference>
<evidence type="ECO:0000313" key="5">
    <source>
        <dbReference type="Proteomes" id="UP001337723"/>
    </source>
</evidence>
<dbReference type="InterPro" id="IPR009057">
    <property type="entry name" value="Homeodomain-like_sf"/>
</dbReference>
<dbReference type="PROSITE" id="PS01124">
    <property type="entry name" value="HTH_ARAC_FAMILY_2"/>
    <property type="match status" value="1"/>
</dbReference>
<accession>A0AA48HFG0</accession>
<feature type="domain" description="HTH araC/xylS-type" evidence="3">
    <location>
        <begin position="207"/>
        <end position="305"/>
    </location>
</feature>
<dbReference type="SMART" id="SM00342">
    <property type="entry name" value="HTH_ARAC"/>
    <property type="match status" value="1"/>
</dbReference>
<dbReference type="Proteomes" id="UP001337723">
    <property type="component" value="Chromosome"/>
</dbReference>
<evidence type="ECO:0000256" key="1">
    <source>
        <dbReference type="ARBA" id="ARBA00023015"/>
    </source>
</evidence>
<dbReference type="RefSeq" id="WP_338274666.1">
    <property type="nucleotide sequence ID" value="NZ_AP027266.1"/>
</dbReference>
<dbReference type="PANTHER" id="PTHR43130:SF3">
    <property type="entry name" value="HTH-TYPE TRANSCRIPTIONAL REGULATOR RV1931C"/>
    <property type="match status" value="1"/>
</dbReference>
<dbReference type="Gene3D" id="3.40.50.880">
    <property type="match status" value="1"/>
</dbReference>
<proteinExistence type="predicted"/>
<evidence type="ECO:0000256" key="2">
    <source>
        <dbReference type="ARBA" id="ARBA00023163"/>
    </source>
</evidence>
<dbReference type="KEGG" id="rmai:MACH21_08160"/>
<keyword evidence="1" id="KW-0805">Transcription regulation</keyword>
<dbReference type="EMBL" id="AP027266">
    <property type="protein sequence ID" value="BDW84639.1"/>
    <property type="molecule type" value="Genomic_DNA"/>
</dbReference>
<dbReference type="InterPro" id="IPR018060">
    <property type="entry name" value="HTH_AraC"/>
</dbReference>
<reference evidence="4 5" key="1">
    <citation type="submission" date="2023-01" db="EMBL/GenBank/DDBJ databases">
        <title>Complete genome sequence of Roseicyclus marinus strain Dej080120_10.</title>
        <authorList>
            <person name="Ueki S."/>
            <person name="Maruyama F."/>
        </authorList>
    </citation>
    <scope>NUCLEOTIDE SEQUENCE [LARGE SCALE GENOMIC DNA]</scope>
    <source>
        <strain evidence="4 5">Dej080120_10</strain>
    </source>
</reference>
<gene>
    <name evidence="4" type="ORF">MACH21_08160</name>
</gene>
<protein>
    <submittedName>
        <fullName evidence="4">AraC family transcriptional regulator</fullName>
    </submittedName>
</protein>
<keyword evidence="2" id="KW-0804">Transcription</keyword>
<organism evidence="4 5">
    <name type="scientific">Roseicyclus marinus</name>
    <dbReference type="NCBI Taxonomy" id="2161673"/>
    <lineage>
        <taxon>Bacteria</taxon>
        <taxon>Pseudomonadati</taxon>
        <taxon>Pseudomonadota</taxon>
        <taxon>Alphaproteobacteria</taxon>
        <taxon>Rhodobacterales</taxon>
        <taxon>Roseobacteraceae</taxon>
        <taxon>Roseicyclus</taxon>
    </lineage>
</organism>
<dbReference type="CDD" id="cd03136">
    <property type="entry name" value="GATase1_AraC_ArgR_like"/>
    <property type="match status" value="1"/>
</dbReference>
<evidence type="ECO:0000259" key="3">
    <source>
        <dbReference type="PROSITE" id="PS01124"/>
    </source>
</evidence>
<name>A0AA48HFG0_9RHOB</name>
<keyword evidence="5" id="KW-1185">Reference proteome</keyword>
<dbReference type="Gene3D" id="1.10.10.60">
    <property type="entry name" value="Homeodomain-like"/>
    <property type="match status" value="1"/>
</dbReference>
<sequence>MITFAVLLFPGFSNLCLANAVEPLRAANGLSRRPLYRWTYLGLDALPLHASSGLPVTPEMRLSEMPGADYLMVMPGYGHRQFATPETLRALRSAARRCQALVGLDTGSLLLAAAGLLDGYAATSHWDVLTEFEEGFPEVQVLRDRTVIDRDRLSCGGATTTLELMLELIARHHGPRLSLDVAALFMHGERPAMGPHLPGLTGDRVLRAAAALMRRHLEQPLPIPKLARRLGVSQRGLETRCRAAAGRSPQGVYTAIRMSEALRLVQDSALSVTEIAGRVGYADASAMTRRFRAEFGATPQEIRRQQNGG</sequence>
<dbReference type="PANTHER" id="PTHR43130">
    <property type="entry name" value="ARAC-FAMILY TRANSCRIPTIONAL REGULATOR"/>
    <property type="match status" value="1"/>
</dbReference>
<dbReference type="GO" id="GO:0043565">
    <property type="term" value="F:sequence-specific DNA binding"/>
    <property type="evidence" value="ECO:0007669"/>
    <property type="project" value="InterPro"/>
</dbReference>
<dbReference type="SUPFAM" id="SSF52317">
    <property type="entry name" value="Class I glutamine amidotransferase-like"/>
    <property type="match status" value="1"/>
</dbReference>
<dbReference type="SUPFAM" id="SSF46689">
    <property type="entry name" value="Homeodomain-like"/>
    <property type="match status" value="2"/>
</dbReference>
<dbReference type="AlphaFoldDB" id="A0AA48HFG0"/>
<dbReference type="GO" id="GO:0003700">
    <property type="term" value="F:DNA-binding transcription factor activity"/>
    <property type="evidence" value="ECO:0007669"/>
    <property type="project" value="InterPro"/>
</dbReference>
<dbReference type="InterPro" id="IPR052158">
    <property type="entry name" value="INH-QAR"/>
</dbReference>
<dbReference type="InterPro" id="IPR002818">
    <property type="entry name" value="DJ-1/PfpI"/>
</dbReference>
<dbReference type="InterPro" id="IPR029062">
    <property type="entry name" value="Class_I_gatase-like"/>
</dbReference>
<dbReference type="Pfam" id="PF12833">
    <property type="entry name" value="HTH_18"/>
    <property type="match status" value="1"/>
</dbReference>